<evidence type="ECO:0000313" key="1">
    <source>
        <dbReference type="EMBL" id="BBM87357.1"/>
    </source>
</evidence>
<dbReference type="RefSeq" id="WP_151971379.1">
    <property type="nucleotide sequence ID" value="NZ_AP019860.1"/>
</dbReference>
<organism evidence="1 2">
    <name type="scientific">Uabimicrobium amorphum</name>
    <dbReference type="NCBI Taxonomy" id="2596890"/>
    <lineage>
        <taxon>Bacteria</taxon>
        <taxon>Pseudomonadati</taxon>
        <taxon>Planctomycetota</taxon>
        <taxon>Candidatus Uabimicrobiia</taxon>
        <taxon>Candidatus Uabimicrobiales</taxon>
        <taxon>Candidatus Uabimicrobiaceae</taxon>
        <taxon>Candidatus Uabimicrobium</taxon>
    </lineage>
</organism>
<gene>
    <name evidence="1" type="ORF">UABAM_05766</name>
</gene>
<accession>A0A5S9ITA9</accession>
<dbReference type="EMBL" id="AP019860">
    <property type="protein sequence ID" value="BBM87357.1"/>
    <property type="molecule type" value="Genomic_DNA"/>
</dbReference>
<dbReference type="SUPFAM" id="SSF52540">
    <property type="entry name" value="P-loop containing nucleoside triphosphate hydrolases"/>
    <property type="match status" value="1"/>
</dbReference>
<dbReference type="SUPFAM" id="SSF52047">
    <property type="entry name" value="RNI-like"/>
    <property type="match status" value="1"/>
</dbReference>
<dbReference type="Proteomes" id="UP000326354">
    <property type="component" value="Chromosome"/>
</dbReference>
<name>A0A5S9ITA9_UABAM</name>
<reference evidence="1 2" key="1">
    <citation type="submission" date="2019-08" db="EMBL/GenBank/DDBJ databases">
        <title>Complete genome sequence of Candidatus Uab amorphum.</title>
        <authorList>
            <person name="Shiratori T."/>
            <person name="Suzuki S."/>
            <person name="Kakizawa Y."/>
            <person name="Ishida K."/>
        </authorList>
    </citation>
    <scope>NUCLEOTIDE SEQUENCE [LARGE SCALE GENOMIC DNA]</scope>
    <source>
        <strain evidence="1 2">SRT547</strain>
    </source>
</reference>
<dbReference type="InterPro" id="IPR027417">
    <property type="entry name" value="P-loop_NTPase"/>
</dbReference>
<dbReference type="AlphaFoldDB" id="A0A5S9ITA9"/>
<keyword evidence="2" id="KW-1185">Reference proteome</keyword>
<protein>
    <submittedName>
        <fullName evidence="1">Chromosome partitioning protein ParA</fullName>
    </submittedName>
</protein>
<sequence>MITLVKINCSYFEQACVQTIIGILGTLDKFYNKKTIIVDLSPEGLTTLAFGISSLSRKNNIIDVVSGKVHYEDAIFCQNNSNFCILPYGYYVEDWYPDEDNFLLLDEVLQKLNSTFDFVFVYDSSLNCFFYPHILEMVDNALFPTNATYSQAIVSVLQGMREFKEHNAKIREKKHILGVVGHYEKMDQIVKEVFRYWEEKRVKLFKPIIEVTREFTESIGLGEFIWDYAPDCKSIKDYRELSQDFLNTCSRKIVRSKVLEDVDDGTNYYGCTFFLPETKFYQVLCSRFEHCSFRSKIQFHSLRGCEFVNCGFSDEFLLDLSDLNLTRLPWYIYTIRDLKTLDISGNSLGDQSMRLLLEHLPDCRIIR</sequence>
<dbReference type="KEGG" id="uam:UABAM_05766"/>
<evidence type="ECO:0000313" key="2">
    <source>
        <dbReference type="Proteomes" id="UP000326354"/>
    </source>
</evidence>
<dbReference type="Gene3D" id="3.40.50.300">
    <property type="entry name" value="P-loop containing nucleotide triphosphate hydrolases"/>
    <property type="match status" value="1"/>
</dbReference>
<dbReference type="OrthoDB" id="9815116at2"/>
<proteinExistence type="predicted"/>